<dbReference type="Gene3D" id="2.20.200.10">
    <property type="entry name" value="Outer membrane efflux proteins (OEP)"/>
    <property type="match status" value="1"/>
</dbReference>
<proteinExistence type="inferred from homology"/>
<accession>A0A1H4UH42</accession>
<dbReference type="Pfam" id="PF02321">
    <property type="entry name" value="OEP"/>
    <property type="match status" value="2"/>
</dbReference>
<evidence type="ECO:0000313" key="4">
    <source>
        <dbReference type="EMBL" id="SEC67995.1"/>
    </source>
</evidence>
<dbReference type="GO" id="GO:0005886">
    <property type="term" value="C:plasma membrane"/>
    <property type="evidence" value="ECO:0007669"/>
    <property type="project" value="UniProtKB-SubCell"/>
</dbReference>
<dbReference type="InterPro" id="IPR003423">
    <property type="entry name" value="OMP_efflux"/>
</dbReference>
<feature type="region of interest" description="Disordered" evidence="3">
    <location>
        <begin position="444"/>
        <end position="468"/>
    </location>
</feature>
<keyword evidence="2" id="KW-0564">Palmitate</keyword>
<comment type="similarity">
    <text evidence="1 2">Belongs to the outer membrane factor (OMF) (TC 1.B.17) family.</text>
</comment>
<protein>
    <submittedName>
        <fullName evidence="4">Efflux transporter, outer membrane factor (OMF) lipoprotein, NodT family</fullName>
    </submittedName>
</protein>
<evidence type="ECO:0000256" key="3">
    <source>
        <dbReference type="SAM" id="MobiDB-lite"/>
    </source>
</evidence>
<dbReference type="SUPFAM" id="SSF56954">
    <property type="entry name" value="Outer membrane efflux proteins (OEP)"/>
    <property type="match status" value="1"/>
</dbReference>
<evidence type="ECO:0000256" key="2">
    <source>
        <dbReference type="RuleBase" id="RU362097"/>
    </source>
</evidence>
<organism evidence="4 5">
    <name type="scientific">Bradyrhizobium erythrophlei</name>
    <dbReference type="NCBI Taxonomy" id="1437360"/>
    <lineage>
        <taxon>Bacteria</taxon>
        <taxon>Pseudomonadati</taxon>
        <taxon>Pseudomonadota</taxon>
        <taxon>Alphaproteobacteria</taxon>
        <taxon>Hyphomicrobiales</taxon>
        <taxon>Nitrobacteraceae</taxon>
        <taxon>Bradyrhizobium</taxon>
    </lineage>
</organism>
<dbReference type="InterPro" id="IPR010131">
    <property type="entry name" value="MdtP/NodT-like"/>
</dbReference>
<keyword evidence="2" id="KW-0472">Membrane</keyword>
<dbReference type="RefSeq" id="WP_092115713.1">
    <property type="nucleotide sequence ID" value="NZ_FNTH01000001.1"/>
</dbReference>
<evidence type="ECO:0000256" key="1">
    <source>
        <dbReference type="ARBA" id="ARBA00007613"/>
    </source>
</evidence>
<dbReference type="OrthoDB" id="9783100at2"/>
<dbReference type="AlphaFoldDB" id="A0A1H4UH42"/>
<dbReference type="PANTHER" id="PTHR30203">
    <property type="entry name" value="OUTER MEMBRANE CATION EFFLUX PROTEIN"/>
    <property type="match status" value="1"/>
</dbReference>
<dbReference type="Proteomes" id="UP000198992">
    <property type="component" value="Unassembled WGS sequence"/>
</dbReference>
<dbReference type="PANTHER" id="PTHR30203:SF33">
    <property type="entry name" value="BLR4455 PROTEIN"/>
    <property type="match status" value="1"/>
</dbReference>
<dbReference type="Gene3D" id="1.20.1600.10">
    <property type="entry name" value="Outer membrane efflux proteins (OEP)"/>
    <property type="match status" value="1"/>
</dbReference>
<gene>
    <name evidence="4" type="ORF">SAMN05444164_2454</name>
</gene>
<keyword evidence="2" id="KW-0812">Transmembrane</keyword>
<evidence type="ECO:0000313" key="5">
    <source>
        <dbReference type="Proteomes" id="UP000198992"/>
    </source>
</evidence>
<sequence>MLTGCLLTADPIDPALDVPTGYRTPHSTAKAELPSAEWWRGFRSRELTELIDQALASNYDIAAAVGRIMQADAQARVTGAALLPILDASGNTTRSGTSGSGPASTPSSVHSVTLNASYVVDFWGRNRDLLRSAEFAASASRLDRDLIALTTMASVADAYFLVLEAQDRIRVNTQNVASSERILKLIQDRFNNGTAAALDVAQQASVVAIQRAALPPLIQQRDQSRATLALLVGRAPEQVVVRGGGMYRLGIPRVNPGLPSDLLARRPDVREVEAKLAAANANVVAARAAFFPTIQLTGQGGFSSAALRTLFGPGASFFNVAASVTQPIFDGGTLLGQLDLQKGSREELMQDYRKAVVSAFTDVEKALVAVEQLTRQEQLQRDAVAQSQKAFDLSEERLQGGTIDLTTLLTTEQTLFAQQDTLAQVRFTRLEAVVSLFQALGGGWSEKQGSPEAGRGRSSVPDAGRHSP</sequence>
<dbReference type="GO" id="GO:0015562">
    <property type="term" value="F:efflux transmembrane transporter activity"/>
    <property type="evidence" value="ECO:0007669"/>
    <property type="project" value="InterPro"/>
</dbReference>
<keyword evidence="2 4" id="KW-0449">Lipoprotein</keyword>
<name>A0A1H4UH42_9BRAD</name>
<dbReference type="EMBL" id="FNTH01000001">
    <property type="protein sequence ID" value="SEC67995.1"/>
    <property type="molecule type" value="Genomic_DNA"/>
</dbReference>
<keyword evidence="2" id="KW-1134">Transmembrane beta strand</keyword>
<comment type="subcellular location">
    <subcellularLocation>
        <location evidence="2">Cell membrane</location>
        <topology evidence="2">Lipid-anchor</topology>
    </subcellularLocation>
</comment>
<reference evidence="4 5" key="1">
    <citation type="submission" date="2016-10" db="EMBL/GenBank/DDBJ databases">
        <authorList>
            <person name="de Groot N.N."/>
        </authorList>
    </citation>
    <scope>NUCLEOTIDE SEQUENCE [LARGE SCALE GENOMIC DNA]</scope>
    <source>
        <strain evidence="4 5">MT12</strain>
    </source>
</reference>
<dbReference type="NCBIfam" id="TIGR01845">
    <property type="entry name" value="outer_NodT"/>
    <property type="match status" value="1"/>
</dbReference>